<keyword evidence="3" id="KW-1185">Reference proteome</keyword>
<dbReference type="Proteomes" id="UP001229651">
    <property type="component" value="Unassembled WGS sequence"/>
</dbReference>
<dbReference type="InterPro" id="IPR036291">
    <property type="entry name" value="NAD(P)-bd_dom_sf"/>
</dbReference>
<protein>
    <submittedName>
        <fullName evidence="2">Uncharacterized protein YbjT (DUF2867 family)</fullName>
    </submittedName>
</protein>
<dbReference type="EMBL" id="JAUSUT010000001">
    <property type="protein sequence ID" value="MDQ0377834.1"/>
    <property type="molecule type" value="Genomic_DNA"/>
</dbReference>
<evidence type="ECO:0000259" key="1">
    <source>
        <dbReference type="Pfam" id="PF13460"/>
    </source>
</evidence>
<name>A0ABU0ERC0_9PSEU</name>
<dbReference type="Gene3D" id="3.40.50.720">
    <property type="entry name" value="NAD(P)-binding Rossmann-like Domain"/>
    <property type="match status" value="1"/>
</dbReference>
<evidence type="ECO:0000313" key="3">
    <source>
        <dbReference type="Proteomes" id="UP001229651"/>
    </source>
</evidence>
<feature type="domain" description="NAD(P)-binding" evidence="1">
    <location>
        <begin position="3"/>
        <end position="72"/>
    </location>
</feature>
<dbReference type="Pfam" id="PF13460">
    <property type="entry name" value="NAD_binding_10"/>
    <property type="match status" value="1"/>
</dbReference>
<dbReference type="SUPFAM" id="SSF51735">
    <property type="entry name" value="NAD(P)-binding Rossmann-fold domains"/>
    <property type="match status" value="1"/>
</dbReference>
<accession>A0ABU0ERC0</accession>
<proteinExistence type="predicted"/>
<reference evidence="2 3" key="1">
    <citation type="submission" date="2023-07" db="EMBL/GenBank/DDBJ databases">
        <title>Sequencing the genomes of 1000 actinobacteria strains.</title>
        <authorList>
            <person name="Klenk H.-P."/>
        </authorList>
    </citation>
    <scope>NUCLEOTIDE SEQUENCE [LARGE SCALE GENOMIC DNA]</scope>
    <source>
        <strain evidence="2 3">DSM 45805</strain>
    </source>
</reference>
<dbReference type="RefSeq" id="WP_306990403.1">
    <property type="nucleotide sequence ID" value="NZ_JAUSUT010000001.1"/>
</dbReference>
<gene>
    <name evidence="2" type="ORF">FB470_001828</name>
</gene>
<comment type="caution">
    <text evidence="2">The sequence shown here is derived from an EMBL/GenBank/DDBJ whole genome shotgun (WGS) entry which is preliminary data.</text>
</comment>
<sequence length="84" mass="8702">MRVLREGCADMGEAERRVFASGLDWAIVRPPKLTDAPDAARIASASSGNVRGSCTISRAGLAEYVLRAAADPRLSGVAASVAKS</sequence>
<organism evidence="2 3">
    <name type="scientific">Amycolatopsis thermophila</name>
    <dbReference type="NCBI Taxonomy" id="206084"/>
    <lineage>
        <taxon>Bacteria</taxon>
        <taxon>Bacillati</taxon>
        <taxon>Actinomycetota</taxon>
        <taxon>Actinomycetes</taxon>
        <taxon>Pseudonocardiales</taxon>
        <taxon>Pseudonocardiaceae</taxon>
        <taxon>Amycolatopsis</taxon>
    </lineage>
</organism>
<dbReference type="InterPro" id="IPR016040">
    <property type="entry name" value="NAD(P)-bd_dom"/>
</dbReference>
<evidence type="ECO:0000313" key="2">
    <source>
        <dbReference type="EMBL" id="MDQ0377834.1"/>
    </source>
</evidence>